<dbReference type="NCBIfam" id="TIGR03941">
    <property type="entry name" value="tRNA_deam_assoc"/>
    <property type="match status" value="1"/>
</dbReference>
<dbReference type="OrthoDB" id="5189541at2"/>
<protein>
    <submittedName>
        <fullName evidence="1">tRNA adenosine deaminase-associated protein</fullName>
    </submittedName>
</protein>
<evidence type="ECO:0000313" key="1">
    <source>
        <dbReference type="EMBL" id="NMF08942.1"/>
    </source>
</evidence>
<organism evidence="1 2">
    <name type="scientific">Corynebacterium xerosis</name>
    <dbReference type="NCBI Taxonomy" id="1725"/>
    <lineage>
        <taxon>Bacteria</taxon>
        <taxon>Bacillati</taxon>
        <taxon>Actinomycetota</taxon>
        <taxon>Actinomycetes</taxon>
        <taxon>Mycobacteriales</taxon>
        <taxon>Corynebacteriaceae</taxon>
        <taxon>Corynebacterium</taxon>
    </lineage>
</organism>
<dbReference type="EMBL" id="JABAGA010000002">
    <property type="protein sequence ID" value="NMF08942.1"/>
    <property type="molecule type" value="Genomic_DNA"/>
</dbReference>
<evidence type="ECO:0000313" key="2">
    <source>
        <dbReference type="Proteomes" id="UP000589552"/>
    </source>
</evidence>
<dbReference type="InterPro" id="IPR023869">
    <property type="entry name" value="tRNA_Adeno_NH3ase_assoc_put"/>
</dbReference>
<comment type="caution">
    <text evidence="1">The sequence shown here is derived from an EMBL/GenBank/DDBJ whole genome shotgun (WGS) entry which is preliminary data.</text>
</comment>
<reference evidence="1 2" key="1">
    <citation type="submission" date="2020-04" db="EMBL/GenBank/DDBJ databases">
        <authorList>
            <person name="Hitch T.C.A."/>
            <person name="Wylensek D."/>
            <person name="Clavel T."/>
        </authorList>
    </citation>
    <scope>NUCLEOTIDE SEQUENCE [LARGE SCALE GENOMIC DNA]</scope>
    <source>
        <strain evidence="1 2">BL-383-APC-2I</strain>
    </source>
</reference>
<sequence>MSTTFPGPSRPDQDPRGDDDDRSYAVAVIQGDDGWSVRELGDAALDSLADATAQMRRLRAERASFAMLNIDDDYFILLRPMPGGVRVLLSDATAAVTDDIAADVMDELDEDIPDLDEDELDDVDSWPEGDLEILSDLGVAEDVLSVICDDQSLWASEQLHAIAAELGFEEALADETGVEVDDADDGGDGDDDD</sequence>
<proteinExistence type="predicted"/>
<dbReference type="GeneID" id="95321314"/>
<name>A0A0M2XQQ3_9CORY</name>
<dbReference type="AlphaFoldDB" id="A0A0M2XQQ3"/>
<dbReference type="Proteomes" id="UP000589552">
    <property type="component" value="Unassembled WGS sequence"/>
</dbReference>
<gene>
    <name evidence="1" type="ORF">HF852_04890</name>
</gene>
<accession>A0A0M2XQQ3</accession>
<dbReference type="RefSeq" id="WP_046650046.1">
    <property type="nucleotide sequence ID" value="NZ_JABAGA010000002.1"/>
</dbReference>